<feature type="region of interest" description="Disordered" evidence="1">
    <location>
        <begin position="487"/>
        <end position="510"/>
    </location>
</feature>
<sequence length="1171" mass="129608">MPVEVFEVENNGAQTNDQGQKSSQDRVRILGVGLIIVLLLIVVGLGWLFFGDGVPTGAYLIVIMKMNISPAMDVIAAWNEETLGLFATFHEALSQELGANVTIGDANLLSDPKLVGDRSCLVLEKTGCSSLTEKETCLSSMDGRKDTSRQYRIFKQPCVWCEGPCTDASASQCEPQDMLLKGKGFAFNHAIDIEKTEAAWCWANTAQFQVDFTIPLDKRSTERRVGTLLQHLSPDSVSTKLTEAFEDDVEWSAGLRAEDIRVFMWTTDETPISARWLVSTMSLSLTPVEAIVTAFHEETRGLFTTFEQALTIELGTDIQITDIRIVSNPHQVADSDCLFKAELGCPSLDVAEACLGSEDGREIDEVHGLRIMNEPCVWCPRGPCTSSFEAQCQPEHWLLHGEGVEFPEFTARDKYEVAWCWKHSANFEIDFAMQPESYELEQDLKKRLADMRPDVISSDLSAKFKDDVEWSEPIQVKRVHNNVRFERRLPKPSATTTQPEEHQRVPGPPQGKYLLASMTIRLKPASDVAAAWHDDSVGLFDTFHDALALELGVPVVVTDAQLEGDPRVTGNNDCLVVVRDGCQSIDTKDDCESSVDGGQDGPEDLKVHGEPCVWCGGQECTSKGENTCAPRDWLMRGKGIAFDSFVTKDWTVAWCWGETADFKIEFAVEPRDDIQEERVLHNIQVMSHTVVSNHITDAFEDNVDWTAGIQVVHLESSVVSTDEIPPSARYLVSTMQVSVTPVAAITEAYYDENRGLFATFQETLTRELGVDVVIGEIKLVSNPFQEGEADCLDQQPEGCPSITDEDLCEARVDGRRITEYRGLKIQAQPCVWCNEGPCTSNSPSRCEPEDYLLNGEGVNFTYFLAKGSYTVAWCWKHSANFEIVYSMIPGTFAKEMELREKIAMMPADVVSEDFSDFFEQDVQWSSPVRVLRLTNLVRSSRTQPTTTTTTTTTRPFKAPAHEFVVATMQLVLGPASDVSNAWERDGSEIFKFLADVLSKDLQSEVEVTEVALKNRLQNNELSDCLMPAGGGCASLQQESLCTKSSDGGDVADMGGVSVHGEACAWCNGLPCSETQPALCLPYNFLTASGVTDYVKAWCWAQDAHFEITYVMAPTSDIHAEKIVSKLTEMSHEVVSQHLSKDAALGLHVVSLSNAVRETDVRPSTVQRIVVT</sequence>
<organism evidence="3">
    <name type="scientific">Noctiluca scintillans</name>
    <name type="common">Sea sparkle</name>
    <name type="synonym">Red tide dinoflagellate</name>
    <dbReference type="NCBI Taxonomy" id="2966"/>
    <lineage>
        <taxon>Eukaryota</taxon>
        <taxon>Sar</taxon>
        <taxon>Alveolata</taxon>
        <taxon>Dinophyceae</taxon>
        <taxon>Noctilucales</taxon>
        <taxon>Noctilucaceae</taxon>
        <taxon>Noctiluca</taxon>
    </lineage>
</organism>
<gene>
    <name evidence="3" type="ORF">NSCI0253_LOCUS5718</name>
</gene>
<dbReference type="EMBL" id="HBFQ01008131">
    <property type="protein sequence ID" value="CAD8831371.1"/>
    <property type="molecule type" value="Transcribed_RNA"/>
</dbReference>
<evidence type="ECO:0000256" key="2">
    <source>
        <dbReference type="SAM" id="Phobius"/>
    </source>
</evidence>
<name>A0A7S0ZTG4_NOCSC</name>
<keyword evidence="2" id="KW-0472">Membrane</keyword>
<keyword evidence="2" id="KW-0812">Transmembrane</keyword>
<accession>A0A7S0ZTG4</accession>
<proteinExistence type="predicted"/>
<protein>
    <submittedName>
        <fullName evidence="3">Uncharacterized protein</fullName>
    </submittedName>
</protein>
<feature type="transmembrane region" description="Helical" evidence="2">
    <location>
        <begin position="29"/>
        <end position="50"/>
    </location>
</feature>
<reference evidence="3" key="1">
    <citation type="submission" date="2021-01" db="EMBL/GenBank/DDBJ databases">
        <authorList>
            <person name="Corre E."/>
            <person name="Pelletier E."/>
            <person name="Niang G."/>
            <person name="Scheremetjew M."/>
            <person name="Finn R."/>
            <person name="Kale V."/>
            <person name="Holt S."/>
            <person name="Cochrane G."/>
            <person name="Meng A."/>
            <person name="Brown T."/>
            <person name="Cohen L."/>
        </authorList>
    </citation>
    <scope>NUCLEOTIDE SEQUENCE</scope>
</reference>
<evidence type="ECO:0000256" key="1">
    <source>
        <dbReference type="SAM" id="MobiDB-lite"/>
    </source>
</evidence>
<dbReference type="AlphaFoldDB" id="A0A7S0ZTG4"/>
<evidence type="ECO:0000313" key="3">
    <source>
        <dbReference type="EMBL" id="CAD8831371.1"/>
    </source>
</evidence>
<keyword evidence="2" id="KW-1133">Transmembrane helix</keyword>